<dbReference type="NCBIfam" id="NF038038">
    <property type="entry name" value="cytoc_DsrJ"/>
    <property type="match status" value="1"/>
</dbReference>
<dbReference type="EMBL" id="CP000492">
    <property type="protein sequence ID" value="ABL64208.1"/>
    <property type="molecule type" value="Genomic_DNA"/>
</dbReference>
<feature type="signal peptide" evidence="1">
    <location>
        <begin position="1"/>
        <end position="30"/>
    </location>
</feature>
<dbReference type="RefSeq" id="WP_011744048.1">
    <property type="nucleotide sequence ID" value="NC_008639.1"/>
</dbReference>
<keyword evidence="3" id="KW-1185">Reference proteome</keyword>
<proteinExistence type="predicted"/>
<dbReference type="Proteomes" id="UP000008701">
    <property type="component" value="Chromosome"/>
</dbReference>
<accession>A1BCT1</accession>
<dbReference type="STRING" id="290317.Cpha266_0138"/>
<dbReference type="AlphaFoldDB" id="A1BCT1"/>
<evidence type="ECO:0000313" key="3">
    <source>
        <dbReference type="Proteomes" id="UP000008701"/>
    </source>
</evidence>
<gene>
    <name evidence="2" type="ordered locus">Cpha266_0138</name>
</gene>
<dbReference type="OrthoDB" id="9790557at2"/>
<dbReference type="SUPFAM" id="SSF48695">
    <property type="entry name" value="Multiheme cytochromes"/>
    <property type="match status" value="1"/>
</dbReference>
<dbReference type="eggNOG" id="ENOG5032SEM">
    <property type="taxonomic scope" value="Bacteria"/>
</dbReference>
<dbReference type="InterPro" id="IPR036280">
    <property type="entry name" value="Multihaem_cyt_sf"/>
</dbReference>
<dbReference type="HOGENOM" id="CLU_130444_0_0_10"/>
<protein>
    <submittedName>
        <fullName evidence="2">Putative sulfite reductase-associated electron transfer protein DsrJ</fullName>
    </submittedName>
</protein>
<dbReference type="KEGG" id="cph:Cpha266_0138"/>
<organism evidence="2 3">
    <name type="scientific">Chlorobium phaeobacteroides (strain DSM 266 / SMG 266 / 2430)</name>
    <dbReference type="NCBI Taxonomy" id="290317"/>
    <lineage>
        <taxon>Bacteria</taxon>
        <taxon>Pseudomonadati</taxon>
        <taxon>Chlorobiota</taxon>
        <taxon>Chlorobiia</taxon>
        <taxon>Chlorobiales</taxon>
        <taxon>Chlorobiaceae</taxon>
        <taxon>Chlorobium/Pelodictyon group</taxon>
        <taxon>Chlorobium</taxon>
    </lineage>
</organism>
<name>A1BCT1_CHLPD</name>
<evidence type="ECO:0000313" key="2">
    <source>
        <dbReference type="EMBL" id="ABL64208.1"/>
    </source>
</evidence>
<sequence precursor="true">MSIKKNHIIFSLLALLLLAGSYAFMHVVQAADPVPPTPRPAASAAIDSSKCIMPTAYMKANHMRVLHEWRNSSVRDGNRVHVAPNGSKFDKSLNTCLGCHANNRLFCFNCHMYANVKPKCWNCHISPMETP</sequence>
<keyword evidence="1" id="KW-0732">Signal</keyword>
<reference evidence="2 3" key="1">
    <citation type="submission" date="2006-12" db="EMBL/GenBank/DDBJ databases">
        <title>Complete sequence of Chlorobium phaeobacteroides DSM 266.</title>
        <authorList>
            <consortium name="US DOE Joint Genome Institute"/>
            <person name="Copeland A."/>
            <person name="Lucas S."/>
            <person name="Lapidus A."/>
            <person name="Barry K."/>
            <person name="Detter J.C."/>
            <person name="Glavina del Rio T."/>
            <person name="Hammon N."/>
            <person name="Israni S."/>
            <person name="Pitluck S."/>
            <person name="Goltsman E."/>
            <person name="Schmutz J."/>
            <person name="Larimer F."/>
            <person name="Land M."/>
            <person name="Hauser L."/>
            <person name="Mikhailova N."/>
            <person name="Li T."/>
            <person name="Overmann J."/>
            <person name="Bryant D.A."/>
            <person name="Richardson P."/>
        </authorList>
    </citation>
    <scope>NUCLEOTIDE SEQUENCE [LARGE SCALE GENOMIC DNA]</scope>
    <source>
        <strain evidence="2 3">DSM 266</strain>
    </source>
</reference>
<feature type="chain" id="PRO_5002632845" evidence="1">
    <location>
        <begin position="31"/>
        <end position="131"/>
    </location>
</feature>
<dbReference type="InterPro" id="IPR047668">
    <property type="entry name" value="DsrJ"/>
</dbReference>
<evidence type="ECO:0000256" key="1">
    <source>
        <dbReference type="SAM" id="SignalP"/>
    </source>
</evidence>